<organism evidence="2 3">
    <name type="scientific">Rhodopirellula baltica (strain DSM 10527 / NCIMB 13988 / SH1)</name>
    <dbReference type="NCBI Taxonomy" id="243090"/>
    <lineage>
        <taxon>Bacteria</taxon>
        <taxon>Pseudomonadati</taxon>
        <taxon>Planctomycetota</taxon>
        <taxon>Planctomycetia</taxon>
        <taxon>Pirellulales</taxon>
        <taxon>Pirellulaceae</taxon>
        <taxon>Rhodopirellula</taxon>
    </lineage>
</organism>
<sequence>MDSSVIMSRSIAIAVAQSQDTTHRRQVSRHSRAPDRGVAIASHIHAENRFGVDAFVLSRKTYAVFDAGDPVDGERAASFAEHPVRPASEWSSATTSPKSNSKAIWHGFWEWPRSRPKPRCHKPRTRSSPVFESDVGVACRTDRFLRRIFHATSRPVRNAATKQRKRSVCWRGPNHRRT</sequence>
<protein>
    <submittedName>
        <fullName evidence="2">Uncharacterized protein</fullName>
    </submittedName>
</protein>
<gene>
    <name evidence="2" type="ordered locus">RB12997</name>
</gene>
<name>Q7UHT5_RHOBA</name>
<feature type="region of interest" description="Disordered" evidence="1">
    <location>
        <begin position="156"/>
        <end position="178"/>
    </location>
</feature>
<reference evidence="2 3" key="1">
    <citation type="journal article" date="2003" name="Proc. Natl. Acad. Sci. U.S.A.">
        <title>Complete genome sequence of the marine planctomycete Pirellula sp. strain 1.</title>
        <authorList>
            <person name="Gloeckner F.O."/>
            <person name="Kube M."/>
            <person name="Bauer M."/>
            <person name="Teeling H."/>
            <person name="Lombardot T."/>
            <person name="Ludwig W."/>
            <person name="Gade D."/>
            <person name="Beck A."/>
            <person name="Borzym K."/>
            <person name="Heitmann K."/>
            <person name="Rabus R."/>
            <person name="Schlesner H."/>
            <person name="Amann R."/>
            <person name="Reinhardt R."/>
        </authorList>
    </citation>
    <scope>NUCLEOTIDE SEQUENCE [LARGE SCALE GENOMIC DNA]</scope>
    <source>
        <strain evidence="3">DSM 10527 / NCIMB 13988 / SH1</strain>
    </source>
</reference>
<feature type="compositionally biased region" description="Basic residues" evidence="1">
    <location>
        <begin position="162"/>
        <end position="178"/>
    </location>
</feature>
<proteinExistence type="predicted"/>
<dbReference type="KEGG" id="rba:RB12997"/>
<evidence type="ECO:0000313" key="3">
    <source>
        <dbReference type="Proteomes" id="UP000001025"/>
    </source>
</evidence>
<evidence type="ECO:0000313" key="2">
    <source>
        <dbReference type="EMBL" id="CAD77884.1"/>
    </source>
</evidence>
<dbReference type="InParanoid" id="Q7UHT5"/>
<dbReference type="EnsemblBacteria" id="CAD77884">
    <property type="protein sequence ID" value="CAD77884"/>
    <property type="gene ID" value="RB12997"/>
</dbReference>
<dbReference type="STRING" id="243090.RB12997"/>
<dbReference type="EMBL" id="BX294156">
    <property type="protein sequence ID" value="CAD77884.1"/>
    <property type="molecule type" value="Genomic_DNA"/>
</dbReference>
<evidence type="ECO:0000256" key="1">
    <source>
        <dbReference type="SAM" id="MobiDB-lite"/>
    </source>
</evidence>
<dbReference type="Proteomes" id="UP000001025">
    <property type="component" value="Chromosome"/>
</dbReference>
<keyword evidence="3" id="KW-1185">Reference proteome</keyword>
<dbReference type="HOGENOM" id="CLU_1509450_0_0_0"/>
<dbReference type="AlphaFoldDB" id="Q7UHT5"/>
<accession>Q7UHT5</accession>